<dbReference type="Pfam" id="PF12823">
    <property type="entry name" value="DUF3817"/>
    <property type="match status" value="1"/>
</dbReference>
<evidence type="ECO:0000259" key="7">
    <source>
        <dbReference type="Pfam" id="PF12823"/>
    </source>
</evidence>
<comment type="subcellular location">
    <subcellularLocation>
        <location evidence="1">Cell membrane</location>
        <topology evidence="1">Multi-pass membrane protein</topology>
    </subcellularLocation>
</comment>
<feature type="transmembrane region" description="Helical" evidence="6">
    <location>
        <begin position="42"/>
        <end position="61"/>
    </location>
</feature>
<evidence type="ECO:0000313" key="9">
    <source>
        <dbReference type="Proteomes" id="UP000316008"/>
    </source>
</evidence>
<dbReference type="NCBIfam" id="TIGR03954">
    <property type="entry name" value="integ_memb_HG"/>
    <property type="match status" value="1"/>
</dbReference>
<feature type="domain" description="DUF3817" evidence="7">
    <location>
        <begin position="8"/>
        <end position="92"/>
    </location>
</feature>
<dbReference type="PANTHER" id="PTHR40077:SF1">
    <property type="entry name" value="MEMBRANE PROTEIN"/>
    <property type="match status" value="1"/>
</dbReference>
<keyword evidence="2" id="KW-1003">Cell membrane</keyword>
<dbReference type="EMBL" id="VLPL01000009">
    <property type="protein sequence ID" value="TSJ40100.1"/>
    <property type="molecule type" value="Genomic_DNA"/>
</dbReference>
<keyword evidence="9" id="KW-1185">Reference proteome</keyword>
<proteinExistence type="predicted"/>
<dbReference type="PANTHER" id="PTHR40077">
    <property type="entry name" value="MEMBRANE PROTEIN-RELATED"/>
    <property type="match status" value="1"/>
</dbReference>
<keyword evidence="4 6" id="KW-1133">Transmembrane helix</keyword>
<dbReference type="Proteomes" id="UP000316008">
    <property type="component" value="Unassembled WGS sequence"/>
</dbReference>
<keyword evidence="3 6" id="KW-0812">Transmembrane</keyword>
<accession>A0A556MJM1</accession>
<dbReference type="InterPro" id="IPR023845">
    <property type="entry name" value="DUF3817_TM"/>
</dbReference>
<keyword evidence="5 6" id="KW-0472">Membrane</keyword>
<dbReference type="GO" id="GO:0005886">
    <property type="term" value="C:plasma membrane"/>
    <property type="evidence" value="ECO:0007669"/>
    <property type="project" value="UniProtKB-SubCell"/>
</dbReference>
<sequence length="103" mass="11483">MNFKSVLGALRIVAILEGISFLSFLVTMPLKYMMDITAPNKIVGMGHGLLFIAYVFLVFWASTETKWSAKTKIWAYVASLLPFGTFVADAKIFKPTQESLKSI</sequence>
<evidence type="ECO:0000256" key="2">
    <source>
        <dbReference type="ARBA" id="ARBA00022475"/>
    </source>
</evidence>
<dbReference type="OrthoDB" id="1121311at2"/>
<evidence type="ECO:0000256" key="4">
    <source>
        <dbReference type="ARBA" id="ARBA00022989"/>
    </source>
</evidence>
<evidence type="ECO:0000313" key="8">
    <source>
        <dbReference type="EMBL" id="TSJ40100.1"/>
    </source>
</evidence>
<evidence type="ECO:0000256" key="6">
    <source>
        <dbReference type="SAM" id="Phobius"/>
    </source>
</evidence>
<evidence type="ECO:0000256" key="1">
    <source>
        <dbReference type="ARBA" id="ARBA00004651"/>
    </source>
</evidence>
<organism evidence="8 9">
    <name type="scientific">Fluviicola chungangensis</name>
    <dbReference type="NCBI Taxonomy" id="2597671"/>
    <lineage>
        <taxon>Bacteria</taxon>
        <taxon>Pseudomonadati</taxon>
        <taxon>Bacteroidota</taxon>
        <taxon>Flavobacteriia</taxon>
        <taxon>Flavobacteriales</taxon>
        <taxon>Crocinitomicaceae</taxon>
        <taxon>Fluviicola</taxon>
    </lineage>
</organism>
<reference evidence="8 9" key="1">
    <citation type="submission" date="2019-07" db="EMBL/GenBank/DDBJ databases">
        <authorList>
            <person name="Huq M.A."/>
        </authorList>
    </citation>
    <scope>NUCLEOTIDE SEQUENCE [LARGE SCALE GENOMIC DNA]</scope>
    <source>
        <strain evidence="8 9">MAH-3</strain>
    </source>
</reference>
<feature type="transmembrane region" description="Helical" evidence="6">
    <location>
        <begin position="6"/>
        <end position="30"/>
    </location>
</feature>
<evidence type="ECO:0000256" key="5">
    <source>
        <dbReference type="ARBA" id="ARBA00023136"/>
    </source>
</evidence>
<name>A0A556MJM1_9FLAO</name>
<comment type="caution">
    <text evidence="8">The sequence shown here is derived from an EMBL/GenBank/DDBJ whole genome shotgun (WGS) entry which is preliminary data.</text>
</comment>
<feature type="transmembrane region" description="Helical" evidence="6">
    <location>
        <begin position="73"/>
        <end position="93"/>
    </location>
</feature>
<dbReference type="AlphaFoldDB" id="A0A556MJM1"/>
<evidence type="ECO:0000256" key="3">
    <source>
        <dbReference type="ARBA" id="ARBA00022692"/>
    </source>
</evidence>
<gene>
    <name evidence="8" type="ORF">FO442_16000</name>
</gene>
<protein>
    <submittedName>
        <fullName evidence="8">DUF3817 domain-containing protein</fullName>
    </submittedName>
</protein>
<dbReference type="RefSeq" id="WP_144334228.1">
    <property type="nucleotide sequence ID" value="NZ_VLPL01000009.1"/>
</dbReference>